<gene>
    <name evidence="1" type="ORF">MGWOODY_Mmi2089</name>
</gene>
<evidence type="ECO:0000313" key="1">
    <source>
        <dbReference type="EMBL" id="CUV08360.1"/>
    </source>
</evidence>
<dbReference type="AlphaFoldDB" id="A0A160VD43"/>
<name>A0A160VD43_9ZZZZ</name>
<organism evidence="1">
    <name type="scientific">hydrothermal vent metagenome</name>
    <dbReference type="NCBI Taxonomy" id="652676"/>
    <lineage>
        <taxon>unclassified sequences</taxon>
        <taxon>metagenomes</taxon>
        <taxon>ecological metagenomes</taxon>
    </lineage>
</organism>
<dbReference type="EMBL" id="FAXC01000047">
    <property type="protein sequence ID" value="CUV08360.1"/>
    <property type="molecule type" value="Genomic_DNA"/>
</dbReference>
<sequence length="43" mass="4735">MTVSNQEIANQSLIKYPSIMGTYRIITPAAIQPKGIKDDIINS</sequence>
<proteinExistence type="predicted"/>
<protein>
    <submittedName>
        <fullName evidence="1">Uncharacterized protein</fullName>
    </submittedName>
</protein>
<reference evidence="1" key="1">
    <citation type="submission" date="2015-10" db="EMBL/GenBank/DDBJ databases">
        <authorList>
            <person name="Gilbert D.G."/>
        </authorList>
    </citation>
    <scope>NUCLEOTIDE SEQUENCE</scope>
</reference>
<accession>A0A160VD43</accession>